<organism evidence="8 9">
    <name type="scientific">Macrococcus bovicus</name>
    <dbReference type="NCBI Taxonomy" id="69968"/>
    <lineage>
        <taxon>Bacteria</taxon>
        <taxon>Bacillati</taxon>
        <taxon>Bacillota</taxon>
        <taxon>Bacilli</taxon>
        <taxon>Bacillales</taxon>
        <taxon>Staphylococcaceae</taxon>
        <taxon>Macrococcus</taxon>
    </lineage>
</organism>
<evidence type="ECO:0000256" key="6">
    <source>
        <dbReference type="HAMAP-Rule" id="MF_01401"/>
    </source>
</evidence>
<comment type="catalytic activity">
    <reaction evidence="4 6">
        <text>L-methionyl-[protein] + [thioredoxin]-disulfide + H2O = L-methionyl-(S)-S-oxide-[protein] + [thioredoxin]-dithiol</text>
        <dbReference type="Rhea" id="RHEA:14217"/>
        <dbReference type="Rhea" id="RHEA-COMP:10698"/>
        <dbReference type="Rhea" id="RHEA-COMP:10700"/>
        <dbReference type="Rhea" id="RHEA-COMP:12313"/>
        <dbReference type="Rhea" id="RHEA-COMP:12315"/>
        <dbReference type="ChEBI" id="CHEBI:15377"/>
        <dbReference type="ChEBI" id="CHEBI:16044"/>
        <dbReference type="ChEBI" id="CHEBI:29950"/>
        <dbReference type="ChEBI" id="CHEBI:44120"/>
        <dbReference type="ChEBI" id="CHEBI:50058"/>
        <dbReference type="EC" id="1.8.4.11"/>
    </reaction>
</comment>
<gene>
    <name evidence="6 8" type="primary">msrA</name>
    <name evidence="8" type="ORF">ERX55_00485</name>
</gene>
<protein>
    <recommendedName>
        <fullName evidence="6">Peptide methionine sulfoxide reductase MsrA</fullName>
        <shortName evidence="6">Protein-methionine-S-oxide reductase</shortName>
        <ecNumber evidence="6">1.8.4.11</ecNumber>
    </recommendedName>
    <alternativeName>
        <fullName evidence="6">Peptide-methionine (S)-S-oxide reductase</fullName>
        <shortName evidence="6">Peptide Met(O) reductase</shortName>
    </alternativeName>
</protein>
<dbReference type="Proteomes" id="UP000294843">
    <property type="component" value="Unassembled WGS sequence"/>
</dbReference>
<evidence type="ECO:0000256" key="3">
    <source>
        <dbReference type="ARBA" id="ARBA00024679"/>
    </source>
</evidence>
<comment type="similarity">
    <text evidence="1 6">Belongs to the MsrA Met sulfoxide reductase family.</text>
</comment>
<evidence type="ECO:0000256" key="4">
    <source>
        <dbReference type="ARBA" id="ARBA00047806"/>
    </source>
</evidence>
<dbReference type="PANTHER" id="PTHR43774">
    <property type="entry name" value="PEPTIDE METHIONINE SULFOXIDE REDUCTASE"/>
    <property type="match status" value="1"/>
</dbReference>
<evidence type="ECO:0000256" key="2">
    <source>
        <dbReference type="ARBA" id="ARBA00023002"/>
    </source>
</evidence>
<dbReference type="Gene3D" id="3.30.1060.10">
    <property type="entry name" value="Peptide methionine sulphoxide reductase MsrA"/>
    <property type="match status" value="1"/>
</dbReference>
<dbReference type="RefSeq" id="WP_133450626.1">
    <property type="nucleotide sequence ID" value="NZ_SCWF01000001.1"/>
</dbReference>
<dbReference type="GO" id="GO:0008113">
    <property type="term" value="F:peptide-methionine (S)-S-oxide reductase activity"/>
    <property type="evidence" value="ECO:0007669"/>
    <property type="project" value="UniProtKB-UniRule"/>
</dbReference>
<proteinExistence type="inferred from homology"/>
<sequence length="179" mass="20611">MTKATLAGGCFWCLVKPFHQYDGVESVISGYSGGHVENPTYKEVCSNTTGHREAVQITFDESVISYREVLEVFFKTFDPTDAKGQFYDRGESYEPAIFYHDEEQKETAEALIAELDAKQIFSGKIVTPVLPYKNFYPAEDYHQDYYLKDPAHYQNFQERSGRKAFIEKHWGNSDAEKED</sequence>
<dbReference type="EMBL" id="SCWF01000001">
    <property type="protein sequence ID" value="TDM15418.1"/>
    <property type="molecule type" value="Genomic_DNA"/>
</dbReference>
<dbReference type="PANTHER" id="PTHR43774:SF1">
    <property type="entry name" value="PEPTIDE METHIONINE SULFOXIDE REDUCTASE MSRA 2"/>
    <property type="match status" value="1"/>
</dbReference>
<evidence type="ECO:0000256" key="5">
    <source>
        <dbReference type="ARBA" id="ARBA00048782"/>
    </source>
</evidence>
<comment type="caution">
    <text evidence="8">The sequence shown here is derived from an EMBL/GenBank/DDBJ whole genome shotgun (WGS) entry which is preliminary data.</text>
</comment>
<feature type="domain" description="Peptide methionine sulphoxide reductase MsrA" evidence="7">
    <location>
        <begin position="3"/>
        <end position="154"/>
    </location>
</feature>
<evidence type="ECO:0000259" key="7">
    <source>
        <dbReference type="Pfam" id="PF01625"/>
    </source>
</evidence>
<dbReference type="NCBIfam" id="TIGR00401">
    <property type="entry name" value="msrA"/>
    <property type="match status" value="1"/>
</dbReference>
<evidence type="ECO:0000313" key="8">
    <source>
        <dbReference type="EMBL" id="TDM15418.1"/>
    </source>
</evidence>
<dbReference type="Pfam" id="PF01625">
    <property type="entry name" value="PMSR"/>
    <property type="match status" value="1"/>
</dbReference>
<comment type="catalytic activity">
    <reaction evidence="5 6">
        <text>[thioredoxin]-disulfide + L-methionine + H2O = L-methionine (S)-S-oxide + [thioredoxin]-dithiol</text>
        <dbReference type="Rhea" id="RHEA:19993"/>
        <dbReference type="Rhea" id="RHEA-COMP:10698"/>
        <dbReference type="Rhea" id="RHEA-COMP:10700"/>
        <dbReference type="ChEBI" id="CHEBI:15377"/>
        <dbReference type="ChEBI" id="CHEBI:29950"/>
        <dbReference type="ChEBI" id="CHEBI:50058"/>
        <dbReference type="ChEBI" id="CHEBI:57844"/>
        <dbReference type="ChEBI" id="CHEBI:58772"/>
        <dbReference type="EC" id="1.8.4.11"/>
    </reaction>
</comment>
<name>A0A4R6C2D0_9STAP</name>
<comment type="function">
    <text evidence="3 6">Has an important function as a repair enzyme for proteins that have been inactivated by oxidation. Catalyzes the reversible oxidation-reduction of methionine sulfoxide in proteins to methionine.</text>
</comment>
<dbReference type="GO" id="GO:0033744">
    <property type="term" value="F:L-methionine:thioredoxin-disulfide S-oxidoreductase activity"/>
    <property type="evidence" value="ECO:0007669"/>
    <property type="project" value="RHEA"/>
</dbReference>
<dbReference type="SUPFAM" id="SSF55068">
    <property type="entry name" value="Peptide methionine sulfoxide reductase"/>
    <property type="match status" value="1"/>
</dbReference>
<dbReference type="AlphaFoldDB" id="A0A4R6C2D0"/>
<feature type="active site" evidence="6">
    <location>
        <position position="10"/>
    </location>
</feature>
<keyword evidence="9" id="KW-1185">Reference proteome</keyword>
<dbReference type="OrthoDB" id="4174719at2"/>
<dbReference type="HAMAP" id="MF_01401">
    <property type="entry name" value="MsrA"/>
    <property type="match status" value="1"/>
</dbReference>
<evidence type="ECO:0000256" key="1">
    <source>
        <dbReference type="ARBA" id="ARBA00005591"/>
    </source>
</evidence>
<evidence type="ECO:0000313" key="9">
    <source>
        <dbReference type="Proteomes" id="UP000294843"/>
    </source>
</evidence>
<dbReference type="InterPro" id="IPR002569">
    <property type="entry name" value="Met_Sox_Rdtase_MsrA_dom"/>
</dbReference>
<dbReference type="EC" id="1.8.4.11" evidence="6"/>
<accession>A0A4R6C2D0</accession>
<dbReference type="InterPro" id="IPR036509">
    <property type="entry name" value="Met_Sox_Rdtase_MsrA_sf"/>
</dbReference>
<reference evidence="8 9" key="1">
    <citation type="submission" date="2019-01" db="EMBL/GenBank/DDBJ databases">
        <title>Draft genome sequences of the type strains of six Macrococcus species.</title>
        <authorList>
            <person name="Mazhar S."/>
            <person name="Altermann E."/>
            <person name="Hill C."/>
            <person name="Mcauliffe O."/>
        </authorList>
    </citation>
    <scope>NUCLEOTIDE SEQUENCE [LARGE SCALE GENOMIC DNA]</scope>
    <source>
        <strain evidence="8 9">ATCC 51825</strain>
    </source>
</reference>
<keyword evidence="2 6" id="KW-0560">Oxidoreductase</keyword>